<feature type="domain" description="Glycoside hydrolase family 5 C-terminal" evidence="8">
    <location>
        <begin position="399"/>
        <end position="470"/>
    </location>
</feature>
<dbReference type="InterPro" id="IPR001547">
    <property type="entry name" value="Glyco_hydro_5"/>
</dbReference>
<evidence type="ECO:0000256" key="3">
    <source>
        <dbReference type="ARBA" id="ARBA00023295"/>
    </source>
</evidence>
<keyword evidence="10" id="KW-1185">Reference proteome</keyword>
<dbReference type="SUPFAM" id="SSF51445">
    <property type="entry name" value="(Trans)glycosidases"/>
    <property type="match status" value="1"/>
</dbReference>
<dbReference type="EMBL" id="JANIID010000002">
    <property type="protein sequence ID" value="MCQ8768926.1"/>
    <property type="molecule type" value="Genomic_DNA"/>
</dbReference>
<dbReference type="Pfam" id="PF18564">
    <property type="entry name" value="Glyco_hydro_5_C"/>
    <property type="match status" value="1"/>
</dbReference>
<dbReference type="Gene3D" id="3.20.20.80">
    <property type="entry name" value="Glycosidases"/>
    <property type="match status" value="1"/>
</dbReference>
<feature type="chain" id="PRO_5040983985" evidence="6">
    <location>
        <begin position="30"/>
        <end position="484"/>
    </location>
</feature>
<name>A0A9X2LD88_9ACTN</name>
<evidence type="ECO:0000259" key="8">
    <source>
        <dbReference type="Pfam" id="PF18564"/>
    </source>
</evidence>
<dbReference type="PANTHER" id="PTHR31308:SF3">
    <property type="entry name" value="ENDOGLYCOCERAMIDASE"/>
    <property type="match status" value="1"/>
</dbReference>
<evidence type="ECO:0000256" key="6">
    <source>
        <dbReference type="SAM" id="SignalP"/>
    </source>
</evidence>
<gene>
    <name evidence="9" type="ORF">NQU55_03900</name>
</gene>
<dbReference type="Proteomes" id="UP001142374">
    <property type="component" value="Unassembled WGS sequence"/>
</dbReference>
<dbReference type="GO" id="GO:0016042">
    <property type="term" value="P:lipid catabolic process"/>
    <property type="evidence" value="ECO:0007669"/>
    <property type="project" value="UniProtKB-ARBA"/>
</dbReference>
<dbReference type="InterPro" id="IPR013780">
    <property type="entry name" value="Glyco_hydro_b"/>
</dbReference>
<dbReference type="RefSeq" id="WP_168092448.1">
    <property type="nucleotide sequence ID" value="NZ_JAATER010000073.1"/>
</dbReference>
<keyword evidence="6" id="KW-0732">Signal</keyword>
<dbReference type="GO" id="GO:0004553">
    <property type="term" value="F:hydrolase activity, hydrolyzing O-glycosyl compounds"/>
    <property type="evidence" value="ECO:0007669"/>
    <property type="project" value="InterPro"/>
</dbReference>
<reference evidence="9" key="1">
    <citation type="submission" date="2022-06" db="EMBL/GenBank/DDBJ databases">
        <title>WGS of actinobacteria.</title>
        <authorList>
            <person name="Thawai C."/>
        </authorList>
    </citation>
    <scope>NUCLEOTIDE SEQUENCE</scope>
    <source>
        <strain evidence="9">AA8</strain>
    </source>
</reference>
<comment type="similarity">
    <text evidence="1 4">Belongs to the glycosyl hydrolase 5 (cellulase A) family.</text>
</comment>
<evidence type="ECO:0000313" key="10">
    <source>
        <dbReference type="Proteomes" id="UP001142374"/>
    </source>
</evidence>
<dbReference type="PANTHER" id="PTHR31308">
    <property type="match status" value="1"/>
</dbReference>
<evidence type="ECO:0000256" key="5">
    <source>
        <dbReference type="SAM" id="MobiDB-lite"/>
    </source>
</evidence>
<dbReference type="GO" id="GO:0000272">
    <property type="term" value="P:polysaccharide catabolic process"/>
    <property type="evidence" value="ECO:0007669"/>
    <property type="project" value="InterPro"/>
</dbReference>
<proteinExistence type="inferred from homology"/>
<evidence type="ECO:0000256" key="2">
    <source>
        <dbReference type="ARBA" id="ARBA00022801"/>
    </source>
</evidence>
<evidence type="ECO:0000256" key="4">
    <source>
        <dbReference type="RuleBase" id="RU361153"/>
    </source>
</evidence>
<protein>
    <submittedName>
        <fullName evidence="9">Cellulase family glycosylhydrolase</fullName>
    </submittedName>
</protein>
<comment type="caution">
    <text evidence="9">The sequence shown here is derived from an EMBL/GenBank/DDBJ whole genome shotgun (WGS) entry which is preliminary data.</text>
</comment>
<dbReference type="InterPro" id="IPR052066">
    <property type="entry name" value="Glycosphingolipid_Hydrolases"/>
</dbReference>
<dbReference type="InterPro" id="IPR017853">
    <property type="entry name" value="GH"/>
</dbReference>
<evidence type="ECO:0000259" key="7">
    <source>
        <dbReference type="Pfam" id="PF00150"/>
    </source>
</evidence>
<dbReference type="Pfam" id="PF00150">
    <property type="entry name" value="Cellulase"/>
    <property type="match status" value="1"/>
</dbReference>
<evidence type="ECO:0000256" key="1">
    <source>
        <dbReference type="ARBA" id="ARBA00005641"/>
    </source>
</evidence>
<accession>A0A9X2LD88</accession>
<dbReference type="Gene3D" id="2.60.40.1180">
    <property type="entry name" value="Golgi alpha-mannosidase II"/>
    <property type="match status" value="1"/>
</dbReference>
<sequence length="484" mass="53168">MCSPKRRLRKAAFLAAAAVLLLLTPGAPAEARTDPGAAGPGAPATGIPATGIPPLTDEQGRALTLRGWNLADKEHRGDEALADITERSLRDMAAEGFNLARLAVFWDDLEPRPGHYSTAYLRKIERVLDWAHKYRVRVVIDAHQDVYGPAFGSHRGIPAWATRTDGLPYRPHPDDWFAEYFEPAVQAAFEHLYQDEDLRRAQARMWQVLAGRLAGHPAVFGYDLINEPMGRIRPGESIPDAARRIESTQITPMYRRIAEAIRRVDRRHWLFVEPTPAAGEGVPTGLGRIHDPKVVYAPHFYNAAMEAGRDYDPASGWLTAYEAAVVHYPRAMGIPVFIGEWGPLDSSLPNMGHFYEDALTSMSRYASGWASWQWCYGGGYCAMNADGIFQANKSRTAEPYAAAVAGTVRSAFYSPMTGAYRLIYAPRRHGTTELILPPAPRGWHVTVTGPARADTTRVPEVERATVRVTAGAGGGEVVVTATSD</sequence>
<feature type="signal peptide" evidence="6">
    <location>
        <begin position="1"/>
        <end position="29"/>
    </location>
</feature>
<dbReference type="InterPro" id="IPR041036">
    <property type="entry name" value="GH5_C"/>
</dbReference>
<feature type="region of interest" description="Disordered" evidence="5">
    <location>
        <begin position="31"/>
        <end position="55"/>
    </location>
</feature>
<feature type="compositionally biased region" description="Low complexity" evidence="5">
    <location>
        <begin position="35"/>
        <end position="54"/>
    </location>
</feature>
<dbReference type="AlphaFoldDB" id="A0A9X2LD88"/>
<organism evidence="9 10">
    <name type="scientific">Streptomyces telluris</name>
    <dbReference type="NCBI Taxonomy" id="2720021"/>
    <lineage>
        <taxon>Bacteria</taxon>
        <taxon>Bacillati</taxon>
        <taxon>Actinomycetota</taxon>
        <taxon>Actinomycetes</taxon>
        <taxon>Kitasatosporales</taxon>
        <taxon>Streptomycetaceae</taxon>
        <taxon>Streptomyces</taxon>
    </lineage>
</organism>
<feature type="domain" description="Glycoside hydrolase family 5" evidence="7">
    <location>
        <begin position="59"/>
        <end position="376"/>
    </location>
</feature>
<dbReference type="GO" id="GO:1901136">
    <property type="term" value="P:carbohydrate derivative catabolic process"/>
    <property type="evidence" value="ECO:0007669"/>
    <property type="project" value="UniProtKB-ARBA"/>
</dbReference>
<keyword evidence="2 4" id="KW-0378">Hydrolase</keyword>
<evidence type="ECO:0000313" key="9">
    <source>
        <dbReference type="EMBL" id="MCQ8768926.1"/>
    </source>
</evidence>
<keyword evidence="3 4" id="KW-0326">Glycosidase</keyword>